<accession>A0AB33K3E6</accession>
<name>A0AB33K3E6_9ACTN</name>
<keyword evidence="1" id="KW-0614">Plasmid</keyword>
<dbReference type="AlphaFoldDB" id="A0AB33K3E6"/>
<reference evidence="1" key="1">
    <citation type="submission" date="2024-07" db="EMBL/GenBank/DDBJ databases">
        <title>Complete genome sequences of cellulolytic bacteria, Kitasatospora sp. CMC57 and Streptomyces sp. CMC78, isolated from Japanese agricultural soil.</title>
        <authorList>
            <person name="Hashimoto T."/>
            <person name="Ito M."/>
            <person name="Iwamoto M."/>
            <person name="Fukahori D."/>
            <person name="Shoda T."/>
            <person name="Sakoda M."/>
            <person name="Morohoshi T."/>
            <person name="Mitsuboshi M."/>
            <person name="Nishizawa T."/>
        </authorList>
    </citation>
    <scope>NUCLEOTIDE SEQUENCE</scope>
    <source>
        <strain evidence="1">CMC57</strain>
        <plasmid evidence="1">pCMC57_01</plasmid>
    </source>
</reference>
<sequence length="107" mass="11325">MHTIRAESREYVPYAVTATVAGAPHNPTADLVEFRFSPVGTDATLATWHTGSWDPTPNPGTSVYTALCLVGPGGTVTLPAGHYNCDVRITDNPEAPVMGPFLLNVTT</sequence>
<dbReference type="EMBL" id="AP035882">
    <property type="protein sequence ID" value="BFP50016.1"/>
    <property type="molecule type" value="Genomic_DNA"/>
</dbReference>
<gene>
    <name evidence="1" type="ORF">KCMC57_63840</name>
</gene>
<proteinExistence type="predicted"/>
<protein>
    <submittedName>
        <fullName evidence="1">Uncharacterized protein</fullName>
    </submittedName>
</protein>
<dbReference type="RefSeq" id="WP_407992407.1">
    <property type="nucleotide sequence ID" value="NZ_AP035882.1"/>
</dbReference>
<geneLocation type="plasmid" evidence="1">
    <name>pCMC57_01</name>
</geneLocation>
<dbReference type="KEGG" id="kic:KCMC57_63840"/>
<organism evidence="1">
    <name type="scientific">Kitasatospora sp. CMC57</name>
    <dbReference type="NCBI Taxonomy" id="3231513"/>
    <lineage>
        <taxon>Bacteria</taxon>
        <taxon>Bacillati</taxon>
        <taxon>Actinomycetota</taxon>
        <taxon>Actinomycetes</taxon>
        <taxon>Kitasatosporales</taxon>
        <taxon>Streptomycetaceae</taxon>
        <taxon>Kitasatospora</taxon>
    </lineage>
</organism>
<evidence type="ECO:0000313" key="1">
    <source>
        <dbReference type="EMBL" id="BFP50016.1"/>
    </source>
</evidence>